<sequence length="432" mass="49809">MISLPEKFLEDVKVILQDEYEEFIDSYNENKTTGLRLNTMKMSKEKFQELNLFDLEQIPWTNEGFYYDESVCKPGKNPLHEAGVYYLQEPSAMSVVPKLDIQKGDRVLDMCAAPGGKSTYILSQLDDTGLLVSNEINPIRINALGENLERFGARNCIITNTDSTRLRKAFTGYFDKIVIDAPCSGEGMFRKDPVAIQDWTYSKVLECQSIQKEIIRDGYKMLKKGGILVYSTCTFSREENEDVIEEFIAENEGAVLIEKERLWPHKIKGEGHFVAKIQKLDDEDCRVKEMKLKKLNNEIKEYRSFEKKFLNINLDNRFMLRGDNLYLVPDECPNVEKLKVLRYGLHLGVLKKNRFEPSHALSHYLKPEQIKYVQNIELNDETIFDYLRGNVINTGESRGWVAVAVEGIPIGWGKESNGVLKNHYPKGLRIKY</sequence>
<dbReference type="InterPro" id="IPR049560">
    <property type="entry name" value="MeTrfase_RsmB-F_NOP2_cat"/>
</dbReference>
<dbReference type="GO" id="GO:0001510">
    <property type="term" value="P:RNA methylation"/>
    <property type="evidence" value="ECO:0007669"/>
    <property type="project" value="InterPro"/>
</dbReference>
<evidence type="ECO:0000256" key="2">
    <source>
        <dbReference type="ARBA" id="ARBA00022603"/>
    </source>
</evidence>
<evidence type="ECO:0000259" key="7">
    <source>
        <dbReference type="PROSITE" id="PS51686"/>
    </source>
</evidence>
<protein>
    <submittedName>
        <fullName evidence="8">Ribosomal RNA small subunit methyltransferase F</fullName>
        <ecNumber evidence="8">2.1.1.178</ecNumber>
    </submittedName>
</protein>
<dbReference type="GeneID" id="89566147"/>
<dbReference type="Gene3D" id="3.40.50.150">
    <property type="entry name" value="Vaccinia Virus protein VP39"/>
    <property type="match status" value="1"/>
</dbReference>
<dbReference type="InterPro" id="IPR027391">
    <property type="entry name" value="Nol1_Nop2_Fmu_2"/>
</dbReference>
<dbReference type="PANTHER" id="PTHR22807:SF30">
    <property type="entry name" value="28S RRNA (CYTOSINE(4447)-C(5))-METHYLTRANSFERASE-RELATED"/>
    <property type="match status" value="1"/>
</dbReference>
<keyword evidence="4 6" id="KW-0949">S-adenosyl-L-methionine</keyword>
<dbReference type="Pfam" id="PF01189">
    <property type="entry name" value="Methyltr_RsmB-F"/>
    <property type="match status" value="1"/>
</dbReference>
<dbReference type="Gene3D" id="2.30.130.60">
    <property type="match status" value="1"/>
</dbReference>
<feature type="active site" description="Nucleophile" evidence="6">
    <location>
        <position position="233"/>
    </location>
</feature>
<dbReference type="GO" id="GO:0003723">
    <property type="term" value="F:RNA binding"/>
    <property type="evidence" value="ECO:0007669"/>
    <property type="project" value="UniProtKB-UniRule"/>
</dbReference>
<feature type="binding site" evidence="6">
    <location>
        <position position="135"/>
    </location>
    <ligand>
        <name>S-adenosyl-L-methionine</name>
        <dbReference type="ChEBI" id="CHEBI:59789"/>
    </ligand>
</feature>
<dbReference type="SUPFAM" id="SSF53335">
    <property type="entry name" value="S-adenosyl-L-methionine-dependent methyltransferases"/>
    <property type="match status" value="1"/>
</dbReference>
<dbReference type="EMBL" id="CACRUE010000044">
    <property type="protein sequence ID" value="VYU52060.1"/>
    <property type="molecule type" value="Genomic_DNA"/>
</dbReference>
<dbReference type="Pfam" id="PF17126">
    <property type="entry name" value="RsmF_methylt_CI"/>
    <property type="match status" value="1"/>
</dbReference>
<dbReference type="CDD" id="cd21147">
    <property type="entry name" value="RsmF_methylt_CTD1"/>
    <property type="match status" value="1"/>
</dbReference>
<evidence type="ECO:0000256" key="4">
    <source>
        <dbReference type="ARBA" id="ARBA00022691"/>
    </source>
</evidence>
<evidence type="ECO:0000313" key="8">
    <source>
        <dbReference type="EMBL" id="VYU52060.1"/>
    </source>
</evidence>
<dbReference type="InterPro" id="IPR001678">
    <property type="entry name" value="MeTrfase_RsmB-F_NOP2_dom"/>
</dbReference>
<keyword evidence="5 6" id="KW-0694">RNA-binding</keyword>
<dbReference type="RefSeq" id="WP_007286423.1">
    <property type="nucleotide sequence ID" value="NZ_CACRUE010000044.1"/>
</dbReference>
<proteinExistence type="inferred from homology"/>
<feature type="binding site" evidence="6">
    <location>
        <position position="180"/>
    </location>
    <ligand>
        <name>S-adenosyl-L-methionine</name>
        <dbReference type="ChEBI" id="CHEBI:59789"/>
    </ligand>
</feature>
<dbReference type="InterPro" id="IPR031341">
    <property type="entry name" value="Methyltr_RsmF_N"/>
</dbReference>
<dbReference type="Gene3D" id="3.30.70.1170">
    <property type="entry name" value="Sun protein, domain 3"/>
    <property type="match status" value="1"/>
</dbReference>
<dbReference type="InterPro" id="IPR023267">
    <property type="entry name" value="RCMT"/>
</dbReference>
<keyword evidence="3 6" id="KW-0808">Transferase</keyword>
<dbReference type="InterPro" id="IPR031340">
    <property type="entry name" value="RsmF_methylt_CI"/>
</dbReference>
<evidence type="ECO:0000256" key="5">
    <source>
        <dbReference type="ARBA" id="ARBA00022884"/>
    </source>
</evidence>
<dbReference type="AlphaFoldDB" id="A0A6N3FJD1"/>
<evidence type="ECO:0000256" key="3">
    <source>
        <dbReference type="ARBA" id="ARBA00022679"/>
    </source>
</evidence>
<feature type="domain" description="SAM-dependent MTase RsmB/NOP-type" evidence="7">
    <location>
        <begin position="23"/>
        <end position="298"/>
    </location>
</feature>
<organism evidence="8">
    <name type="scientific">Intestinibacter bartlettii</name>
    <dbReference type="NCBI Taxonomy" id="261299"/>
    <lineage>
        <taxon>Bacteria</taxon>
        <taxon>Bacillati</taxon>
        <taxon>Bacillota</taxon>
        <taxon>Clostridia</taxon>
        <taxon>Peptostreptococcales</taxon>
        <taxon>Peptostreptococcaceae</taxon>
        <taxon>Intestinibacter</taxon>
    </lineage>
</organism>
<reference evidence="8" key="1">
    <citation type="submission" date="2019-11" db="EMBL/GenBank/DDBJ databases">
        <authorList>
            <person name="Feng L."/>
        </authorList>
    </citation>
    <scope>NUCLEOTIDE SEQUENCE</scope>
    <source>
        <strain evidence="8">IbartlettiiLFYP30</strain>
    </source>
</reference>
<comment type="similarity">
    <text evidence="6">Belongs to the class I-like SAM-binding methyltransferase superfamily. RsmB/NOP family.</text>
</comment>
<keyword evidence="2 6" id="KW-0489">Methyltransferase</keyword>
<dbReference type="Pfam" id="PF13636">
    <property type="entry name" value="Methyltranf_PUA"/>
    <property type="match status" value="1"/>
</dbReference>
<name>A0A6N3FJD1_9FIRM</name>
<dbReference type="PANTHER" id="PTHR22807">
    <property type="entry name" value="NOP2 YEAST -RELATED NOL1/NOP2/FMU SUN DOMAIN-CONTAINING"/>
    <property type="match status" value="1"/>
</dbReference>
<feature type="binding site" evidence="6">
    <location>
        <position position="162"/>
    </location>
    <ligand>
        <name>S-adenosyl-L-methionine</name>
        <dbReference type="ChEBI" id="CHEBI:59789"/>
    </ligand>
</feature>
<feature type="binding site" evidence="6">
    <location>
        <begin position="111"/>
        <end position="117"/>
    </location>
    <ligand>
        <name>S-adenosyl-L-methionine</name>
        <dbReference type="ChEBI" id="CHEBI:59789"/>
    </ligand>
</feature>
<evidence type="ECO:0000256" key="6">
    <source>
        <dbReference type="PROSITE-ProRule" id="PRU01023"/>
    </source>
</evidence>
<evidence type="ECO:0000256" key="1">
    <source>
        <dbReference type="ARBA" id="ARBA00022490"/>
    </source>
</evidence>
<dbReference type="CDD" id="cd02440">
    <property type="entry name" value="AdoMet_MTases"/>
    <property type="match status" value="1"/>
</dbReference>
<dbReference type="InterPro" id="IPR029063">
    <property type="entry name" value="SAM-dependent_MTases_sf"/>
</dbReference>
<dbReference type="Pfam" id="PF17125">
    <property type="entry name" value="Methyltr_RsmF_N"/>
    <property type="match status" value="1"/>
</dbReference>
<dbReference type="PRINTS" id="PR02008">
    <property type="entry name" value="RCMTFAMILY"/>
</dbReference>
<dbReference type="EC" id="2.1.1.178" evidence="8"/>
<dbReference type="GO" id="GO:0008173">
    <property type="term" value="F:RNA methyltransferase activity"/>
    <property type="evidence" value="ECO:0007669"/>
    <property type="project" value="InterPro"/>
</dbReference>
<accession>A0A6N3FJD1</accession>
<gene>
    <name evidence="8" type="primary">rsmF</name>
    <name evidence="8" type="ORF">IBLFYP30_00433</name>
</gene>
<dbReference type="PROSITE" id="PS51686">
    <property type="entry name" value="SAM_MT_RSMB_NOP"/>
    <property type="match status" value="1"/>
</dbReference>
<keyword evidence="1" id="KW-0963">Cytoplasm</keyword>